<keyword evidence="1" id="KW-0560">Oxidoreductase</keyword>
<name>A0ABX0J8U9_9BACL</name>
<evidence type="ECO:0000313" key="2">
    <source>
        <dbReference type="Proteomes" id="UP001165962"/>
    </source>
</evidence>
<dbReference type="EMBL" id="JAAOIW010000009">
    <property type="protein sequence ID" value="NHN32780.1"/>
    <property type="molecule type" value="Genomic_DNA"/>
</dbReference>
<keyword evidence="2" id="KW-1185">Reference proteome</keyword>
<sequence>MSEIRLTGEQKSFYKENGYLIGLPPVYAPDEMNQLQDGLKELTDLLHEGEQINDIIYWERESKWLYDISANPQILNYVEDILGPHFYQWGTEFFAKAPHSSKVVPWHQDGYYYPFTPQNKTITVWLAFTEVDEENGAMKVIPGTHNKGLIRHRKADLSGSYLTLELDEGTYTEETAVSLTLQPGEMSIHHDCIVHGSPANVSDRWRIGLTLHYSSTEVKCDTTKNPGFKCFLMRGIDEFKHNQIGTIPTKPFGRIYEKYKTPERTE</sequence>
<dbReference type="SUPFAM" id="SSF51197">
    <property type="entry name" value="Clavaminate synthase-like"/>
    <property type="match status" value="1"/>
</dbReference>
<organism evidence="1 2">
    <name type="scientific">Paenibacillus agricola</name>
    <dbReference type="NCBI Taxonomy" id="2716264"/>
    <lineage>
        <taxon>Bacteria</taxon>
        <taxon>Bacillati</taxon>
        <taxon>Bacillota</taxon>
        <taxon>Bacilli</taxon>
        <taxon>Bacillales</taxon>
        <taxon>Paenibacillaceae</taxon>
        <taxon>Paenibacillus</taxon>
    </lineage>
</organism>
<dbReference type="PANTHER" id="PTHR20883">
    <property type="entry name" value="PHYTANOYL-COA DIOXYGENASE DOMAIN CONTAINING 1"/>
    <property type="match status" value="1"/>
</dbReference>
<dbReference type="GO" id="GO:0051213">
    <property type="term" value="F:dioxygenase activity"/>
    <property type="evidence" value="ECO:0007669"/>
    <property type="project" value="UniProtKB-KW"/>
</dbReference>
<comment type="caution">
    <text evidence="1">The sequence shown here is derived from an EMBL/GenBank/DDBJ whole genome shotgun (WGS) entry which is preliminary data.</text>
</comment>
<protein>
    <submittedName>
        <fullName evidence="1">Phytanoyl-CoA dioxygenase family protein</fullName>
    </submittedName>
</protein>
<dbReference type="RefSeq" id="WP_166153078.1">
    <property type="nucleotide sequence ID" value="NZ_JAAOIW010000009.1"/>
</dbReference>
<gene>
    <name evidence="1" type="ORF">G9U52_23450</name>
</gene>
<accession>A0ABX0J8U9</accession>
<proteinExistence type="predicted"/>
<keyword evidence="1" id="KW-0223">Dioxygenase</keyword>
<evidence type="ECO:0000313" key="1">
    <source>
        <dbReference type="EMBL" id="NHN32780.1"/>
    </source>
</evidence>
<dbReference type="Gene3D" id="2.60.120.620">
    <property type="entry name" value="q2cbj1_9rhob like domain"/>
    <property type="match status" value="1"/>
</dbReference>
<dbReference type="Proteomes" id="UP001165962">
    <property type="component" value="Unassembled WGS sequence"/>
</dbReference>
<dbReference type="Pfam" id="PF05721">
    <property type="entry name" value="PhyH"/>
    <property type="match status" value="1"/>
</dbReference>
<dbReference type="InterPro" id="IPR008775">
    <property type="entry name" value="Phytyl_CoA_dOase-like"/>
</dbReference>
<dbReference type="PANTHER" id="PTHR20883:SF48">
    <property type="entry name" value="ECTOINE DIOXYGENASE"/>
    <property type="match status" value="1"/>
</dbReference>
<reference evidence="1" key="1">
    <citation type="submission" date="2020-03" db="EMBL/GenBank/DDBJ databases">
        <title>Draft sequencing of Paenibacilllus sp. S3N08.</title>
        <authorList>
            <person name="Kim D.-U."/>
        </authorList>
    </citation>
    <scope>NUCLEOTIDE SEQUENCE</scope>
    <source>
        <strain evidence="1">S3N08</strain>
    </source>
</reference>